<dbReference type="Gene3D" id="1.10.10.60">
    <property type="entry name" value="Homeodomain-like"/>
    <property type="match status" value="2"/>
</dbReference>
<name>A0A4R4DWQ2_9BACT</name>
<dbReference type="AlphaFoldDB" id="A0A4R4DWQ2"/>
<evidence type="ECO:0000256" key="3">
    <source>
        <dbReference type="ARBA" id="ARBA00023163"/>
    </source>
</evidence>
<dbReference type="InterPro" id="IPR002818">
    <property type="entry name" value="DJ-1/PfpI"/>
</dbReference>
<dbReference type="PROSITE" id="PS01124">
    <property type="entry name" value="HTH_ARAC_FAMILY_2"/>
    <property type="match status" value="1"/>
</dbReference>
<gene>
    <name evidence="5" type="ORF">E0486_13745</name>
</gene>
<dbReference type="InterPro" id="IPR009057">
    <property type="entry name" value="Homeodomain-like_sf"/>
</dbReference>
<dbReference type="Proteomes" id="UP000295164">
    <property type="component" value="Unassembled WGS sequence"/>
</dbReference>
<proteinExistence type="predicted"/>
<dbReference type="SMART" id="SM00342">
    <property type="entry name" value="HTH_ARAC"/>
    <property type="match status" value="1"/>
</dbReference>
<dbReference type="GO" id="GO:0043565">
    <property type="term" value="F:sequence-specific DNA binding"/>
    <property type="evidence" value="ECO:0007669"/>
    <property type="project" value="InterPro"/>
</dbReference>
<organism evidence="5 6">
    <name type="scientific">Flaviaesturariibacter aridisoli</name>
    <dbReference type="NCBI Taxonomy" id="2545761"/>
    <lineage>
        <taxon>Bacteria</taxon>
        <taxon>Pseudomonadati</taxon>
        <taxon>Bacteroidota</taxon>
        <taxon>Chitinophagia</taxon>
        <taxon>Chitinophagales</taxon>
        <taxon>Chitinophagaceae</taxon>
        <taxon>Flaviaestuariibacter</taxon>
    </lineage>
</organism>
<accession>A0A4R4DWQ2</accession>
<protein>
    <submittedName>
        <fullName evidence="5">Helix-turn-helix domain-containing protein</fullName>
    </submittedName>
</protein>
<evidence type="ECO:0000313" key="6">
    <source>
        <dbReference type="Proteomes" id="UP000295164"/>
    </source>
</evidence>
<dbReference type="PANTHER" id="PTHR43280:SF2">
    <property type="entry name" value="HTH-TYPE TRANSCRIPTIONAL REGULATOR EXSA"/>
    <property type="match status" value="1"/>
</dbReference>
<dbReference type="PANTHER" id="PTHR43280">
    <property type="entry name" value="ARAC-FAMILY TRANSCRIPTIONAL REGULATOR"/>
    <property type="match status" value="1"/>
</dbReference>
<dbReference type="Pfam" id="PF12833">
    <property type="entry name" value="HTH_18"/>
    <property type="match status" value="1"/>
</dbReference>
<dbReference type="Gene3D" id="3.40.50.880">
    <property type="match status" value="1"/>
</dbReference>
<dbReference type="RefSeq" id="WP_131852754.1">
    <property type="nucleotide sequence ID" value="NZ_SKFH01000026.1"/>
</dbReference>
<dbReference type="Pfam" id="PF01965">
    <property type="entry name" value="DJ-1_PfpI"/>
    <property type="match status" value="1"/>
</dbReference>
<feature type="domain" description="HTH araC/xylS-type" evidence="4">
    <location>
        <begin position="222"/>
        <end position="320"/>
    </location>
</feature>
<evidence type="ECO:0000256" key="1">
    <source>
        <dbReference type="ARBA" id="ARBA00023015"/>
    </source>
</evidence>
<dbReference type="InterPro" id="IPR018060">
    <property type="entry name" value="HTH_AraC"/>
</dbReference>
<dbReference type="SUPFAM" id="SSF52317">
    <property type="entry name" value="Class I glutamine amidotransferase-like"/>
    <property type="match status" value="1"/>
</dbReference>
<dbReference type="OrthoDB" id="9803764at2"/>
<keyword evidence="1" id="KW-0805">Transcription regulation</keyword>
<evidence type="ECO:0000256" key="2">
    <source>
        <dbReference type="ARBA" id="ARBA00023125"/>
    </source>
</evidence>
<evidence type="ECO:0000313" key="5">
    <source>
        <dbReference type="EMBL" id="TCZ68581.1"/>
    </source>
</evidence>
<dbReference type="GO" id="GO:0003700">
    <property type="term" value="F:DNA-binding transcription factor activity"/>
    <property type="evidence" value="ECO:0007669"/>
    <property type="project" value="InterPro"/>
</dbReference>
<dbReference type="EMBL" id="SKFH01000026">
    <property type="protein sequence ID" value="TCZ68581.1"/>
    <property type="molecule type" value="Genomic_DNA"/>
</dbReference>
<dbReference type="CDD" id="cd03138">
    <property type="entry name" value="GATase1_AraC_2"/>
    <property type="match status" value="1"/>
</dbReference>
<comment type="caution">
    <text evidence="5">The sequence shown here is derived from an EMBL/GenBank/DDBJ whole genome shotgun (WGS) entry which is preliminary data.</text>
</comment>
<sequence length="334" mass="37355">MLHVSILIPEGDCSLTHIEASYQILNEVNNFLRAEEREPLFQVQLIGLSAQSGLRKGLFVVHPHALMNDTKRTDLVLIPALQGSDISAALDLNEAWVPWLQEQHSQGACLASFCLGSFLLAQTGLLDGRPCTTHWSAAGAFRARFPEALLLPDKILTDEGGICTSGGALTFTNLLLYLIGKYAGRAIAIQTAKVFMIDMDRDTQSPFIIFRGQKIHEDEEIRQAQDFIEKNYTERLSVDDLASHFAIGRRNLERRFKKATSNTIVEYIQRVRIEAAKQQLESSRDTVNEVMYKVGYTDPKAFRAIFKKVTGLAPQQYRGKYSRHSIAQVGEVAA</sequence>
<keyword evidence="3" id="KW-0804">Transcription</keyword>
<keyword evidence="2" id="KW-0238">DNA-binding</keyword>
<dbReference type="SUPFAM" id="SSF46689">
    <property type="entry name" value="Homeodomain-like"/>
    <property type="match status" value="2"/>
</dbReference>
<keyword evidence="6" id="KW-1185">Reference proteome</keyword>
<dbReference type="InterPro" id="IPR029062">
    <property type="entry name" value="Class_I_gatase-like"/>
</dbReference>
<evidence type="ECO:0000259" key="4">
    <source>
        <dbReference type="PROSITE" id="PS01124"/>
    </source>
</evidence>
<reference evidence="5 6" key="1">
    <citation type="submission" date="2019-03" db="EMBL/GenBank/DDBJ databases">
        <authorList>
            <person name="Kim M.K.M."/>
        </authorList>
    </citation>
    <scope>NUCLEOTIDE SEQUENCE [LARGE SCALE GENOMIC DNA]</scope>
    <source>
        <strain evidence="5 6">17J68-15</strain>
    </source>
</reference>